<dbReference type="Proteomes" id="UP001044222">
    <property type="component" value="Chromosome 16"/>
</dbReference>
<evidence type="ECO:0000313" key="3">
    <source>
        <dbReference type="Proteomes" id="UP001044222"/>
    </source>
</evidence>
<keyword evidence="3" id="KW-1185">Reference proteome</keyword>
<comment type="caution">
    <text evidence="2">The sequence shown here is derived from an EMBL/GenBank/DDBJ whole genome shotgun (WGS) entry which is preliminary data.</text>
</comment>
<keyword evidence="1" id="KW-0175">Coiled coil</keyword>
<reference evidence="2" key="1">
    <citation type="submission" date="2021-01" db="EMBL/GenBank/DDBJ databases">
        <title>A chromosome-scale assembly of European eel, Anguilla anguilla.</title>
        <authorList>
            <person name="Henkel C."/>
            <person name="Jong-Raadsen S.A."/>
            <person name="Dufour S."/>
            <person name="Weltzien F.-A."/>
            <person name="Palstra A.P."/>
            <person name="Pelster B."/>
            <person name="Spaink H.P."/>
            <person name="Van Den Thillart G.E."/>
            <person name="Jansen H."/>
            <person name="Zahm M."/>
            <person name="Klopp C."/>
            <person name="Cedric C."/>
            <person name="Louis A."/>
            <person name="Berthelot C."/>
            <person name="Parey E."/>
            <person name="Roest Crollius H."/>
            <person name="Montfort J."/>
            <person name="Robinson-Rechavi M."/>
            <person name="Bucao C."/>
            <person name="Bouchez O."/>
            <person name="Gislard M."/>
            <person name="Lluch J."/>
            <person name="Milhes M."/>
            <person name="Lampietro C."/>
            <person name="Lopez Roques C."/>
            <person name="Donnadieu C."/>
            <person name="Braasch I."/>
            <person name="Desvignes T."/>
            <person name="Postlethwait J."/>
            <person name="Bobe J."/>
            <person name="Guiguen Y."/>
            <person name="Dirks R."/>
        </authorList>
    </citation>
    <scope>NUCLEOTIDE SEQUENCE</scope>
    <source>
        <strain evidence="2">Tag_6206</strain>
        <tissue evidence="2">Liver</tissue>
    </source>
</reference>
<dbReference type="AlphaFoldDB" id="A0A9D3RJY4"/>
<protein>
    <submittedName>
        <fullName evidence="2">Uncharacterized protein</fullName>
    </submittedName>
</protein>
<dbReference type="EMBL" id="JAFIRN010000016">
    <property type="protein sequence ID" value="KAG5833083.1"/>
    <property type="molecule type" value="Genomic_DNA"/>
</dbReference>
<evidence type="ECO:0000256" key="1">
    <source>
        <dbReference type="SAM" id="Coils"/>
    </source>
</evidence>
<accession>A0A9D3RJY4</accession>
<gene>
    <name evidence="2" type="ORF">ANANG_G00272090</name>
</gene>
<proteinExistence type="predicted"/>
<evidence type="ECO:0000313" key="2">
    <source>
        <dbReference type="EMBL" id="KAG5833083.1"/>
    </source>
</evidence>
<name>A0A9D3RJY4_ANGAN</name>
<sequence>MAANTEEGERHQFCLSETLEEATQQDEARDIELKRNREILCGLQATCLKVEKSREATQLELNATERAIQSLSDEMMQLQLRASDLESASQAIYLQNIKLQHKIEEEADNFQLMLKRYNMYRDKMERTRRPS</sequence>
<organism evidence="2 3">
    <name type="scientific">Anguilla anguilla</name>
    <name type="common">European freshwater eel</name>
    <name type="synonym">Muraena anguilla</name>
    <dbReference type="NCBI Taxonomy" id="7936"/>
    <lineage>
        <taxon>Eukaryota</taxon>
        <taxon>Metazoa</taxon>
        <taxon>Chordata</taxon>
        <taxon>Craniata</taxon>
        <taxon>Vertebrata</taxon>
        <taxon>Euteleostomi</taxon>
        <taxon>Actinopterygii</taxon>
        <taxon>Neopterygii</taxon>
        <taxon>Teleostei</taxon>
        <taxon>Anguilliformes</taxon>
        <taxon>Anguillidae</taxon>
        <taxon>Anguilla</taxon>
    </lineage>
</organism>
<feature type="coiled-coil region" evidence="1">
    <location>
        <begin position="54"/>
        <end position="88"/>
    </location>
</feature>